<evidence type="ECO:0000313" key="7">
    <source>
        <dbReference type="EMBL" id="KAB7498161.1"/>
    </source>
</evidence>
<dbReference type="SUPFAM" id="SSF47769">
    <property type="entry name" value="SAM/Pointed domain"/>
    <property type="match status" value="1"/>
</dbReference>
<feature type="region of interest" description="Disordered" evidence="4">
    <location>
        <begin position="215"/>
        <end position="282"/>
    </location>
</feature>
<feature type="domain" description="PNT" evidence="6">
    <location>
        <begin position="87"/>
        <end position="172"/>
    </location>
</feature>
<evidence type="ECO:0000259" key="5">
    <source>
        <dbReference type="PROSITE" id="PS50061"/>
    </source>
</evidence>
<keyword evidence="2 3" id="KW-0238">DNA-binding</keyword>
<name>A0A5N5SVF2_9CRUS</name>
<dbReference type="SMART" id="SM00413">
    <property type="entry name" value="ETS"/>
    <property type="match status" value="1"/>
</dbReference>
<dbReference type="Pfam" id="PF02198">
    <property type="entry name" value="SAM_PNT"/>
    <property type="match status" value="1"/>
</dbReference>
<keyword evidence="3" id="KW-0539">Nucleus</keyword>
<comment type="subcellular location">
    <subcellularLocation>
        <location evidence="3">Nucleus</location>
    </subcellularLocation>
</comment>
<dbReference type="Gene3D" id="1.10.150.50">
    <property type="entry name" value="Transcription Factor, Ets-1"/>
    <property type="match status" value="1"/>
</dbReference>
<dbReference type="AlphaFoldDB" id="A0A5N5SVF2"/>
<gene>
    <name evidence="7" type="ORF">Anas_08560</name>
</gene>
<evidence type="ECO:0000259" key="6">
    <source>
        <dbReference type="PROSITE" id="PS51433"/>
    </source>
</evidence>
<dbReference type="GO" id="GO:0005634">
    <property type="term" value="C:nucleus"/>
    <property type="evidence" value="ECO:0007669"/>
    <property type="project" value="UniProtKB-SubCell"/>
</dbReference>
<dbReference type="InterPro" id="IPR046328">
    <property type="entry name" value="ETS_fam"/>
</dbReference>
<feature type="domain" description="ETS" evidence="5">
    <location>
        <begin position="368"/>
        <end position="451"/>
    </location>
</feature>
<dbReference type="Proteomes" id="UP000326759">
    <property type="component" value="Unassembled WGS sequence"/>
</dbReference>
<evidence type="ECO:0000256" key="2">
    <source>
        <dbReference type="ARBA" id="ARBA00023125"/>
    </source>
</evidence>
<dbReference type="GO" id="GO:0030154">
    <property type="term" value="P:cell differentiation"/>
    <property type="evidence" value="ECO:0007669"/>
    <property type="project" value="TreeGrafter"/>
</dbReference>
<dbReference type="PANTHER" id="PTHR11849:SF182">
    <property type="entry name" value="SAM POINTED DOMAIN-CONTAINING ETS TRANSCRIPTION FACTOR"/>
    <property type="match status" value="1"/>
</dbReference>
<evidence type="ECO:0000256" key="4">
    <source>
        <dbReference type="SAM" id="MobiDB-lite"/>
    </source>
</evidence>
<dbReference type="InterPro" id="IPR036388">
    <property type="entry name" value="WH-like_DNA-bd_sf"/>
</dbReference>
<evidence type="ECO:0000313" key="8">
    <source>
        <dbReference type="Proteomes" id="UP000326759"/>
    </source>
</evidence>
<organism evidence="7 8">
    <name type="scientific">Armadillidium nasatum</name>
    <dbReference type="NCBI Taxonomy" id="96803"/>
    <lineage>
        <taxon>Eukaryota</taxon>
        <taxon>Metazoa</taxon>
        <taxon>Ecdysozoa</taxon>
        <taxon>Arthropoda</taxon>
        <taxon>Crustacea</taxon>
        <taxon>Multicrustacea</taxon>
        <taxon>Malacostraca</taxon>
        <taxon>Eumalacostraca</taxon>
        <taxon>Peracarida</taxon>
        <taxon>Isopoda</taxon>
        <taxon>Oniscidea</taxon>
        <taxon>Crinocheta</taxon>
        <taxon>Armadillidiidae</taxon>
        <taxon>Armadillidium</taxon>
    </lineage>
</organism>
<keyword evidence="8" id="KW-1185">Reference proteome</keyword>
<dbReference type="PROSITE" id="PS51433">
    <property type="entry name" value="PNT"/>
    <property type="match status" value="1"/>
</dbReference>
<dbReference type="PROSITE" id="PS00346">
    <property type="entry name" value="ETS_DOMAIN_2"/>
    <property type="match status" value="1"/>
</dbReference>
<dbReference type="InterPro" id="IPR036390">
    <property type="entry name" value="WH_DNA-bd_sf"/>
</dbReference>
<proteinExistence type="inferred from homology"/>
<dbReference type="EMBL" id="SEYY01019524">
    <property type="protein sequence ID" value="KAB7498161.1"/>
    <property type="molecule type" value="Genomic_DNA"/>
</dbReference>
<dbReference type="SUPFAM" id="SSF46785">
    <property type="entry name" value="Winged helix' DNA-binding domain"/>
    <property type="match status" value="1"/>
</dbReference>
<dbReference type="PROSITE" id="PS00345">
    <property type="entry name" value="ETS_DOMAIN_1"/>
    <property type="match status" value="1"/>
</dbReference>
<dbReference type="OrthoDB" id="5961210at2759"/>
<sequence length="456" mass="51737">MCVIETTEQEVTSVLFDYGSPSSSSTTTCSPYLSVTTTVSQPQVAVGDSLRTVELMALDYYRQYVQKVSIKLGIAKGLTFKIKINKSFPLLPSPFYHFIFLLADPIAWSSNDVILWLKYEAEQQGLPPPSFLSSWNMTGLDLCRLTEAQFREMIPHGGELYFAKLEIWREALRTSYQADVSTRHTLSSSMIPHLQYLHPNVTQSPPPMQPLTVHIQPPGPPQHHQMYQSPTSTTSFSPPGMMLSPIPPPLIQMSPSPSPSPRHSQNSNMPSSSSASPPPIQVPTPVIQMEQQQLQGQHEHQNKMKVIPKNIAKLQRFSPTPTASCSKTESPPKQQQPKQYFDSTFVEKYEGDKESTSGTGGNRGGTHIHLWQFLKELLLHPQLYGSCIRWLDRSKGVFKIEDSVRVARLWGKRKNRPAMNYDKLSRSIRQYYKKNIMKKTERSQRLVYQFCHPYGL</sequence>
<evidence type="ECO:0000256" key="1">
    <source>
        <dbReference type="ARBA" id="ARBA00005562"/>
    </source>
</evidence>
<feature type="region of interest" description="Disordered" evidence="4">
    <location>
        <begin position="317"/>
        <end position="340"/>
    </location>
</feature>
<evidence type="ECO:0000256" key="3">
    <source>
        <dbReference type="RuleBase" id="RU004019"/>
    </source>
</evidence>
<dbReference type="InterPro" id="IPR003118">
    <property type="entry name" value="Pointed_dom"/>
</dbReference>
<dbReference type="FunFam" id="1.10.10.10:FF:000996">
    <property type="entry name" value="Predicted protein"/>
    <property type="match status" value="1"/>
</dbReference>
<dbReference type="InterPro" id="IPR000418">
    <property type="entry name" value="Ets_dom"/>
</dbReference>
<protein>
    <submittedName>
        <fullName evidence="7">DNA-binding protein D-ETS-4</fullName>
    </submittedName>
</protein>
<dbReference type="PRINTS" id="PR00454">
    <property type="entry name" value="ETSDOMAIN"/>
</dbReference>
<dbReference type="InterPro" id="IPR013761">
    <property type="entry name" value="SAM/pointed_sf"/>
</dbReference>
<accession>A0A5N5SVF2</accession>
<feature type="compositionally biased region" description="Pro residues" evidence="4">
    <location>
        <begin position="245"/>
        <end position="260"/>
    </location>
</feature>
<dbReference type="PANTHER" id="PTHR11849">
    <property type="entry name" value="ETS"/>
    <property type="match status" value="1"/>
</dbReference>
<dbReference type="PROSITE" id="PS50061">
    <property type="entry name" value="ETS_DOMAIN_3"/>
    <property type="match status" value="1"/>
</dbReference>
<dbReference type="GO" id="GO:0000981">
    <property type="term" value="F:DNA-binding transcription factor activity, RNA polymerase II-specific"/>
    <property type="evidence" value="ECO:0007669"/>
    <property type="project" value="TreeGrafter"/>
</dbReference>
<dbReference type="GO" id="GO:0043565">
    <property type="term" value="F:sequence-specific DNA binding"/>
    <property type="evidence" value="ECO:0007669"/>
    <property type="project" value="InterPro"/>
</dbReference>
<comment type="similarity">
    <text evidence="1 3">Belongs to the ETS family.</text>
</comment>
<dbReference type="Pfam" id="PF00178">
    <property type="entry name" value="Ets"/>
    <property type="match status" value="1"/>
</dbReference>
<dbReference type="SMART" id="SM00251">
    <property type="entry name" value="SAM_PNT"/>
    <property type="match status" value="1"/>
</dbReference>
<reference evidence="7 8" key="1">
    <citation type="journal article" date="2019" name="PLoS Biol.">
        <title>Sex chromosomes control vertical transmission of feminizing Wolbachia symbionts in an isopod.</title>
        <authorList>
            <person name="Becking T."/>
            <person name="Chebbi M.A."/>
            <person name="Giraud I."/>
            <person name="Moumen B."/>
            <person name="Laverre T."/>
            <person name="Caubet Y."/>
            <person name="Peccoud J."/>
            <person name="Gilbert C."/>
            <person name="Cordaux R."/>
        </authorList>
    </citation>
    <scope>NUCLEOTIDE SEQUENCE [LARGE SCALE GENOMIC DNA]</scope>
    <source>
        <strain evidence="7">ANa2</strain>
        <tissue evidence="7">Whole body excluding digestive tract and cuticle</tissue>
    </source>
</reference>
<feature type="compositionally biased region" description="Low complexity" evidence="4">
    <location>
        <begin position="222"/>
        <end position="244"/>
    </location>
</feature>
<comment type="caution">
    <text evidence="7">The sequence shown here is derived from an EMBL/GenBank/DDBJ whole genome shotgun (WGS) entry which is preliminary data.</text>
</comment>
<feature type="compositionally biased region" description="Low complexity" evidence="4">
    <location>
        <begin position="264"/>
        <end position="275"/>
    </location>
</feature>
<dbReference type="Gene3D" id="1.10.10.10">
    <property type="entry name" value="Winged helix-like DNA-binding domain superfamily/Winged helix DNA-binding domain"/>
    <property type="match status" value="1"/>
</dbReference>